<accession>A0A9W5Z1U1</accession>
<dbReference type="GO" id="GO:0030170">
    <property type="term" value="F:pyridoxal phosphate binding"/>
    <property type="evidence" value="ECO:0007669"/>
    <property type="project" value="InterPro"/>
</dbReference>
<sequence length="508" mass="55115">MPTSTESAAQHFETLQLHAGRFPDALNSCAVPIYTSAVRSPQKFAHSGFTRLTCCGNRQAFAFNNAEHGVRLLELSEFGNIYSRITNPTVNVFQNRMAALEGGMAACATASGTAAVSMTLMALAGVGDNIVASSTVHGGTYHQFKVLAPQLGIECRFVDSNDPDEFRRRVDARTKFLFVESISNPRYTVPDFAALATVAHANGIPLVCDNTFGCAGYFCRPIDHGADIVVHSATKWIGGHGTTLGGVIVDGGTFDWGIHAAKFPQFHVDNAAEGSGEVSLWKQFGRRAFAVRCQFEILRDIGSTLSPSAAQQLLIGLESLAVRCDRHAANAAALAAWLRQQPQVAWVRYLGDADHPCHALSTQYLQRGYGSVFSFGIRGGKTAGFQFCDRLKMVINTTNLGDSKTLVVHPWTTTHQQLTDAERFTAGVTEDHIRLSVGLEHIDDITRDFQQAFASLGTPVVESPAARLHYQEQQAIIKELYGTLSPVHATDTRMTPVTATNTAIEQRA</sequence>
<dbReference type="Proteomes" id="UP001143548">
    <property type="component" value="Unassembled WGS sequence"/>
</dbReference>
<comment type="caution">
    <text evidence="6">The sequence shown here is derived from an EMBL/GenBank/DDBJ whole genome shotgun (WGS) entry which is preliminary data.</text>
</comment>
<dbReference type="SUPFAM" id="SSF53383">
    <property type="entry name" value="PLP-dependent transferases"/>
    <property type="match status" value="1"/>
</dbReference>
<keyword evidence="4 5" id="KW-0663">Pyridoxal phosphate</keyword>
<dbReference type="PANTHER" id="PTHR43797">
    <property type="entry name" value="HOMOCYSTEINE/CYSTEINE SYNTHASE"/>
    <property type="match status" value="1"/>
</dbReference>
<keyword evidence="3" id="KW-0808">Transferase</keyword>
<dbReference type="GO" id="GO:0003961">
    <property type="term" value="F:O-acetylhomoserine aminocarboxypropyltransferase activity"/>
    <property type="evidence" value="ECO:0007669"/>
    <property type="project" value="TreeGrafter"/>
</dbReference>
<evidence type="ECO:0000313" key="7">
    <source>
        <dbReference type="Proteomes" id="UP001143548"/>
    </source>
</evidence>
<dbReference type="InterPro" id="IPR015421">
    <property type="entry name" value="PyrdxlP-dep_Trfase_major"/>
</dbReference>
<dbReference type="GO" id="GO:0019346">
    <property type="term" value="P:transsulfuration"/>
    <property type="evidence" value="ECO:0007669"/>
    <property type="project" value="InterPro"/>
</dbReference>
<dbReference type="AlphaFoldDB" id="A0A9W5Z1U1"/>
<evidence type="ECO:0000256" key="3">
    <source>
        <dbReference type="ARBA" id="ARBA00022679"/>
    </source>
</evidence>
<organism evidence="6 7">
    <name type="scientific">Aspergillus brasiliensis</name>
    <dbReference type="NCBI Taxonomy" id="319629"/>
    <lineage>
        <taxon>Eukaryota</taxon>
        <taxon>Fungi</taxon>
        <taxon>Dikarya</taxon>
        <taxon>Ascomycota</taxon>
        <taxon>Pezizomycotina</taxon>
        <taxon>Eurotiomycetes</taxon>
        <taxon>Eurotiomycetidae</taxon>
        <taxon>Eurotiales</taxon>
        <taxon>Aspergillaceae</taxon>
        <taxon>Aspergillus</taxon>
        <taxon>Aspergillus subgen. Circumdati</taxon>
    </lineage>
</organism>
<proteinExistence type="inferred from homology"/>
<dbReference type="FunFam" id="3.40.640.10:FF:000035">
    <property type="entry name" value="O-succinylhomoserine sulfhydrylase"/>
    <property type="match status" value="1"/>
</dbReference>
<dbReference type="InterPro" id="IPR000277">
    <property type="entry name" value="Cys/Met-Metab_PyrdxlP-dep_enz"/>
</dbReference>
<dbReference type="InterPro" id="IPR054542">
    <property type="entry name" value="Cys_met_metab_PP"/>
</dbReference>
<protein>
    <submittedName>
        <fullName evidence="6">Sulfhydrylase-like protein lolC1</fullName>
    </submittedName>
</protein>
<dbReference type="Pfam" id="PF01053">
    <property type="entry name" value="Cys_Met_Meta_PP"/>
    <property type="match status" value="1"/>
</dbReference>
<comment type="cofactor">
    <cofactor evidence="1 5">
        <name>pyridoxal 5'-phosphate</name>
        <dbReference type="ChEBI" id="CHEBI:597326"/>
    </cofactor>
</comment>
<dbReference type="InterPro" id="IPR015422">
    <property type="entry name" value="PyrdxlP-dep_Trfase_small"/>
</dbReference>
<dbReference type="Gene3D" id="3.40.640.10">
    <property type="entry name" value="Type I PLP-dependent aspartate aminotransferase-like (Major domain)"/>
    <property type="match status" value="1"/>
</dbReference>
<evidence type="ECO:0000313" key="6">
    <source>
        <dbReference type="EMBL" id="GKZ27570.1"/>
    </source>
</evidence>
<dbReference type="PANTHER" id="PTHR43797:SF2">
    <property type="entry name" value="HOMOCYSTEINE_CYSTEINE SYNTHASE"/>
    <property type="match status" value="1"/>
</dbReference>
<dbReference type="EMBL" id="BROQ01000233">
    <property type="protein sequence ID" value="GKZ27570.1"/>
    <property type="molecule type" value="Genomic_DNA"/>
</dbReference>
<comment type="similarity">
    <text evidence="2 5">Belongs to the trans-sulfuration enzymes family.</text>
</comment>
<evidence type="ECO:0000256" key="5">
    <source>
        <dbReference type="RuleBase" id="RU362118"/>
    </source>
</evidence>
<dbReference type="InterPro" id="IPR006235">
    <property type="entry name" value="OAc-hSer/O-AcSer_sulfhydrylase"/>
</dbReference>
<reference evidence="6" key="1">
    <citation type="submission" date="2022-07" db="EMBL/GenBank/DDBJ databases">
        <title>Taxonomy of Aspergillus series Nigri: significant species reduction supported by multi-species coalescent approaches.</title>
        <authorList>
            <person name="Bian C."/>
            <person name="Kusuya Y."/>
            <person name="Sklenar F."/>
            <person name="D'hooge E."/>
            <person name="Yaguchi T."/>
            <person name="Takahashi H."/>
            <person name="Hubka V."/>
        </authorList>
    </citation>
    <scope>NUCLEOTIDE SEQUENCE</scope>
    <source>
        <strain evidence="6">CBS 733.88</strain>
    </source>
</reference>
<name>A0A9W5Z1U1_9EURO</name>
<evidence type="ECO:0000256" key="4">
    <source>
        <dbReference type="ARBA" id="ARBA00022898"/>
    </source>
</evidence>
<dbReference type="CDD" id="cd00614">
    <property type="entry name" value="CGS_like"/>
    <property type="match status" value="1"/>
</dbReference>
<gene>
    <name evidence="6" type="ORF">AbraCBS73388_004992</name>
</gene>
<dbReference type="GO" id="GO:0071269">
    <property type="term" value="P:L-homocysteine biosynthetic process"/>
    <property type="evidence" value="ECO:0007669"/>
    <property type="project" value="TreeGrafter"/>
</dbReference>
<dbReference type="GO" id="GO:0005737">
    <property type="term" value="C:cytoplasm"/>
    <property type="evidence" value="ECO:0007669"/>
    <property type="project" value="TreeGrafter"/>
</dbReference>
<dbReference type="GO" id="GO:0004124">
    <property type="term" value="F:cysteine synthase activity"/>
    <property type="evidence" value="ECO:0007669"/>
    <property type="project" value="TreeGrafter"/>
</dbReference>
<dbReference type="NCBIfam" id="TIGR01326">
    <property type="entry name" value="OAH_OAS_sulfhy"/>
    <property type="match status" value="1"/>
</dbReference>
<dbReference type="Gene3D" id="3.90.1150.10">
    <property type="entry name" value="Aspartate Aminotransferase, domain 1"/>
    <property type="match status" value="1"/>
</dbReference>
<dbReference type="InterPro" id="IPR015424">
    <property type="entry name" value="PyrdxlP-dep_Trfase"/>
</dbReference>
<evidence type="ECO:0000256" key="1">
    <source>
        <dbReference type="ARBA" id="ARBA00001933"/>
    </source>
</evidence>
<dbReference type="PROSITE" id="PS00868">
    <property type="entry name" value="CYS_MET_METAB_PP"/>
    <property type="match status" value="1"/>
</dbReference>
<dbReference type="GO" id="GO:0006535">
    <property type="term" value="P:cysteine biosynthetic process from serine"/>
    <property type="evidence" value="ECO:0007669"/>
    <property type="project" value="TreeGrafter"/>
</dbReference>
<evidence type="ECO:0000256" key="2">
    <source>
        <dbReference type="ARBA" id="ARBA00009077"/>
    </source>
</evidence>